<dbReference type="CDD" id="cd00431">
    <property type="entry name" value="cysteine_hydrolases"/>
    <property type="match status" value="1"/>
</dbReference>
<dbReference type="SUPFAM" id="SSF52499">
    <property type="entry name" value="Isochorismatase-like hydrolases"/>
    <property type="match status" value="1"/>
</dbReference>
<dbReference type="RefSeq" id="WP_274456973.1">
    <property type="nucleotide sequence ID" value="NZ_CP067097.1"/>
</dbReference>
<evidence type="ECO:0000259" key="3">
    <source>
        <dbReference type="Pfam" id="PF00857"/>
    </source>
</evidence>
<dbReference type="PANTHER" id="PTHR43540">
    <property type="entry name" value="PEROXYUREIDOACRYLATE/UREIDOACRYLATE AMIDOHYDROLASE-RELATED"/>
    <property type="match status" value="1"/>
</dbReference>
<proteinExistence type="inferred from homology"/>
<dbReference type="Gene3D" id="3.40.50.850">
    <property type="entry name" value="Isochorismatase-like"/>
    <property type="match status" value="1"/>
</dbReference>
<keyword evidence="2" id="KW-0378">Hydrolase</keyword>
<evidence type="ECO:0000256" key="1">
    <source>
        <dbReference type="ARBA" id="ARBA00006336"/>
    </source>
</evidence>
<feature type="domain" description="Isochorismatase-like" evidence="3">
    <location>
        <begin position="20"/>
        <end position="196"/>
    </location>
</feature>
<dbReference type="InterPro" id="IPR050272">
    <property type="entry name" value="Isochorismatase-like_hydrls"/>
</dbReference>
<evidence type="ECO:0000256" key="2">
    <source>
        <dbReference type="ARBA" id="ARBA00022801"/>
    </source>
</evidence>
<dbReference type="EMBL" id="JAUSTP010000012">
    <property type="protein sequence ID" value="MDQ0189914.1"/>
    <property type="molecule type" value="Genomic_DNA"/>
</dbReference>
<keyword evidence="5" id="KW-1185">Reference proteome</keyword>
<gene>
    <name evidence="4" type="ORF">J2S03_001777</name>
</gene>
<name>A0ABT9XHX2_9BACL</name>
<dbReference type="Proteomes" id="UP001232973">
    <property type="component" value="Unassembled WGS sequence"/>
</dbReference>
<protein>
    <submittedName>
        <fullName evidence="4">Nicotinamidase-related amidase</fullName>
    </submittedName>
</protein>
<evidence type="ECO:0000313" key="5">
    <source>
        <dbReference type="Proteomes" id="UP001232973"/>
    </source>
</evidence>
<evidence type="ECO:0000313" key="4">
    <source>
        <dbReference type="EMBL" id="MDQ0189914.1"/>
    </source>
</evidence>
<reference evidence="4 5" key="1">
    <citation type="submission" date="2023-07" db="EMBL/GenBank/DDBJ databases">
        <title>Genomic Encyclopedia of Type Strains, Phase IV (KMG-IV): sequencing the most valuable type-strain genomes for metagenomic binning, comparative biology and taxonomic classification.</title>
        <authorList>
            <person name="Goeker M."/>
        </authorList>
    </citation>
    <scope>NUCLEOTIDE SEQUENCE [LARGE SCALE GENOMIC DNA]</scope>
    <source>
        <strain evidence="4 5">DSM 4006</strain>
    </source>
</reference>
<comment type="similarity">
    <text evidence="1">Belongs to the isochorismatase family.</text>
</comment>
<dbReference type="InterPro" id="IPR036380">
    <property type="entry name" value="Isochorismatase-like_sf"/>
</dbReference>
<dbReference type="Pfam" id="PF00857">
    <property type="entry name" value="Isochorismatase"/>
    <property type="match status" value="1"/>
</dbReference>
<accession>A0ABT9XHX2</accession>
<organism evidence="4 5">
    <name type="scientific">Alicyclobacillus cycloheptanicus</name>
    <dbReference type="NCBI Taxonomy" id="1457"/>
    <lineage>
        <taxon>Bacteria</taxon>
        <taxon>Bacillati</taxon>
        <taxon>Bacillota</taxon>
        <taxon>Bacilli</taxon>
        <taxon>Bacillales</taxon>
        <taxon>Alicyclobacillaceae</taxon>
        <taxon>Alicyclobacillus</taxon>
    </lineage>
</organism>
<dbReference type="InterPro" id="IPR000868">
    <property type="entry name" value="Isochorismatase-like_dom"/>
</dbReference>
<comment type="caution">
    <text evidence="4">The sequence shown here is derived from an EMBL/GenBank/DDBJ whole genome shotgun (WGS) entry which is preliminary data.</text>
</comment>
<sequence length="211" mass="23072">MSLMLHSPEGAEGVNRAREALIVVDMQEDFCAPDGAYARGGMDISATRAIMPTIARLTNAAAAAGFPSIGTLFTVFQDVDGAVLTSHQLLRHRPFLRDYGFRRGDAGRQWSRELPAPTLTVTKPRYSAFYCTPLEILLRDMAITRVAVCGITANGGVAATVRDAYLRDLQITVISDAVASFREDVKRRALDELADIACVETAAEWIGRLRR</sequence>